<dbReference type="EMBL" id="LR797393">
    <property type="protein sequence ID" value="CAB4212461.1"/>
    <property type="molecule type" value="Genomic_DNA"/>
</dbReference>
<reference evidence="1" key="1">
    <citation type="submission" date="2020-05" db="EMBL/GenBank/DDBJ databases">
        <authorList>
            <person name="Chiriac C."/>
            <person name="Salcher M."/>
            <person name="Ghai R."/>
            <person name="Kavagutti S V."/>
        </authorList>
    </citation>
    <scope>NUCLEOTIDE SEQUENCE</scope>
</reference>
<sequence length="60" mass="6279">MTGLERLTAAVADNTKAVDELIAAWNKPDSTDEQLAALAVLVEANSARTRALFTPPAPTA</sequence>
<protein>
    <submittedName>
        <fullName evidence="1">Uncharacterized protein</fullName>
    </submittedName>
</protein>
<name>A0A6J5SFH9_9CAUD</name>
<gene>
    <name evidence="1" type="ORF">UFOVP1444_9</name>
    <name evidence="2" type="ORF">UFOVP1536_54</name>
</gene>
<organism evidence="1">
    <name type="scientific">uncultured Caudovirales phage</name>
    <dbReference type="NCBI Taxonomy" id="2100421"/>
    <lineage>
        <taxon>Viruses</taxon>
        <taxon>Duplodnaviria</taxon>
        <taxon>Heunggongvirae</taxon>
        <taxon>Uroviricota</taxon>
        <taxon>Caudoviricetes</taxon>
        <taxon>Peduoviridae</taxon>
        <taxon>Maltschvirus</taxon>
        <taxon>Maltschvirus maltsch</taxon>
    </lineage>
</organism>
<evidence type="ECO:0000313" key="1">
    <source>
        <dbReference type="EMBL" id="CAB4212461.1"/>
    </source>
</evidence>
<proteinExistence type="predicted"/>
<evidence type="ECO:0000313" key="2">
    <source>
        <dbReference type="EMBL" id="CAB5228077.1"/>
    </source>
</evidence>
<dbReference type="EMBL" id="LR798382">
    <property type="protein sequence ID" value="CAB5228077.1"/>
    <property type="molecule type" value="Genomic_DNA"/>
</dbReference>
<accession>A0A6J5SFH9</accession>